<dbReference type="EMBL" id="WKJL01000008">
    <property type="protein sequence ID" value="MRW84998.1"/>
    <property type="molecule type" value="Genomic_DNA"/>
</dbReference>
<evidence type="ECO:0000313" key="2">
    <source>
        <dbReference type="Proteomes" id="UP000439986"/>
    </source>
</evidence>
<name>A0A844CYM5_9BURK</name>
<dbReference type="SUPFAM" id="SSF46689">
    <property type="entry name" value="Homeodomain-like"/>
    <property type="match status" value="1"/>
</dbReference>
<keyword evidence="2" id="KW-1185">Reference proteome</keyword>
<accession>A0A844CYM5</accession>
<dbReference type="InterPro" id="IPR007367">
    <property type="entry name" value="DUF433"/>
</dbReference>
<dbReference type="PANTHER" id="PTHR34849">
    <property type="entry name" value="SSL5025 PROTEIN"/>
    <property type="match status" value="1"/>
</dbReference>
<comment type="caution">
    <text evidence="1">The sequence shown here is derived from an EMBL/GenBank/DDBJ whole genome shotgun (WGS) entry which is preliminary data.</text>
</comment>
<dbReference type="Proteomes" id="UP000439986">
    <property type="component" value="Unassembled WGS sequence"/>
</dbReference>
<sequence>MEKKAVHSDPEIMGGTPVFVGTRVPASYLFDYLKAGETIEVFLDQYPSVSRDAVIMALKTADQLIQDHAHLA</sequence>
<dbReference type="InterPro" id="IPR009057">
    <property type="entry name" value="Homeodomain-like_sf"/>
</dbReference>
<reference evidence="1 2" key="1">
    <citation type="submission" date="2019-11" db="EMBL/GenBank/DDBJ databases">
        <title>Novel species isolated from a subtropical stream in China.</title>
        <authorList>
            <person name="Lu H."/>
        </authorList>
    </citation>
    <scope>NUCLEOTIDE SEQUENCE [LARGE SCALE GENOMIC DNA]</scope>
    <source>
        <strain evidence="1 2">FT26W</strain>
    </source>
</reference>
<dbReference type="PANTHER" id="PTHR34849:SF3">
    <property type="entry name" value="SSR2962 PROTEIN"/>
    <property type="match status" value="1"/>
</dbReference>
<organism evidence="1 2">
    <name type="scientific">Duganella aquatilis</name>
    <dbReference type="NCBI Taxonomy" id="2666082"/>
    <lineage>
        <taxon>Bacteria</taxon>
        <taxon>Pseudomonadati</taxon>
        <taxon>Pseudomonadota</taxon>
        <taxon>Betaproteobacteria</taxon>
        <taxon>Burkholderiales</taxon>
        <taxon>Oxalobacteraceae</taxon>
        <taxon>Telluria group</taxon>
        <taxon>Duganella</taxon>
    </lineage>
</organism>
<dbReference type="Gene3D" id="1.10.10.10">
    <property type="entry name" value="Winged helix-like DNA-binding domain superfamily/Winged helix DNA-binding domain"/>
    <property type="match status" value="1"/>
</dbReference>
<evidence type="ECO:0000313" key="1">
    <source>
        <dbReference type="EMBL" id="MRW84998.1"/>
    </source>
</evidence>
<proteinExistence type="predicted"/>
<dbReference type="AlphaFoldDB" id="A0A844CYM5"/>
<dbReference type="RefSeq" id="WP_154358047.1">
    <property type="nucleotide sequence ID" value="NZ_WKJL01000008.1"/>
</dbReference>
<dbReference type="InterPro" id="IPR036388">
    <property type="entry name" value="WH-like_DNA-bd_sf"/>
</dbReference>
<protein>
    <submittedName>
        <fullName evidence="1">DUF433 domain-containing protein</fullName>
    </submittedName>
</protein>
<dbReference type="Pfam" id="PF04255">
    <property type="entry name" value="DUF433"/>
    <property type="match status" value="1"/>
</dbReference>
<gene>
    <name evidence="1" type="ORF">GJ698_12995</name>
</gene>